<evidence type="ECO:0000313" key="3">
    <source>
        <dbReference type="Proteomes" id="UP000033411"/>
    </source>
</evidence>
<evidence type="ECO:0000313" key="2">
    <source>
        <dbReference type="EMBL" id="KKC40872.1"/>
    </source>
</evidence>
<accession>A0A0F5QIP7</accession>
<feature type="signal peptide" evidence="1">
    <location>
        <begin position="1"/>
        <end position="19"/>
    </location>
</feature>
<reference evidence="2 3" key="1">
    <citation type="submission" date="2015-03" db="EMBL/GenBank/DDBJ databases">
        <authorList>
            <person name="Lepp D."/>
            <person name="Hassan Y.I."/>
            <person name="Li X.-Z."/>
            <person name="Zhou T."/>
        </authorList>
    </citation>
    <scope>NUCLEOTIDE SEQUENCE [LARGE SCALE GENOMIC DNA]</scope>
    <source>
        <strain evidence="2 3">E84</strain>
    </source>
</reference>
<evidence type="ECO:0000256" key="1">
    <source>
        <dbReference type="SAM" id="SignalP"/>
    </source>
</evidence>
<dbReference type="STRING" id="1293439.WH87_01485"/>
<dbReference type="PATRIC" id="fig|1293439.3.peg.2661"/>
<protein>
    <submittedName>
        <fullName evidence="2">Uncharacterized protein</fullName>
    </submittedName>
</protein>
<feature type="chain" id="PRO_5002494683" evidence="1">
    <location>
        <begin position="20"/>
        <end position="197"/>
    </location>
</feature>
<comment type="caution">
    <text evidence="2">The sequence shown here is derived from an EMBL/GenBank/DDBJ whole genome shotgun (WGS) entry which is preliminary data.</text>
</comment>
<dbReference type="AlphaFoldDB" id="A0A0F5QIP7"/>
<keyword evidence="1" id="KW-0732">Signal</keyword>
<dbReference type="EMBL" id="LANJ01000004">
    <property type="protein sequence ID" value="KKC40872.1"/>
    <property type="molecule type" value="Genomic_DNA"/>
</dbReference>
<keyword evidence="3" id="KW-1185">Reference proteome</keyword>
<proteinExistence type="predicted"/>
<gene>
    <name evidence="2" type="ORF">WH87_01485</name>
</gene>
<organism evidence="2 3">
    <name type="scientific">Devosia epidermidihirudinis</name>
    <dbReference type="NCBI Taxonomy" id="1293439"/>
    <lineage>
        <taxon>Bacteria</taxon>
        <taxon>Pseudomonadati</taxon>
        <taxon>Pseudomonadota</taxon>
        <taxon>Alphaproteobacteria</taxon>
        <taxon>Hyphomicrobiales</taxon>
        <taxon>Devosiaceae</taxon>
        <taxon>Devosia</taxon>
    </lineage>
</organism>
<name>A0A0F5QIP7_9HYPH</name>
<dbReference type="Proteomes" id="UP000033411">
    <property type="component" value="Unassembled WGS sequence"/>
</dbReference>
<sequence>MRPSFALVGLLAVITPASADPLPFNDGMYSSSLSICDAIESGMEAWHEYFQSGIVRVINGPQISDAIETQCDLSNVRRVGDRVLFTANCVTWDVWETVEGGYTYISSDAFHFRGQTLSRCDAAQTVAPEDGFTASTEEIIDLWSEANSGCRGGSGDDPRTMGACGAREEYHAILQGRGWCYGRPEDAEYQKAWQRCN</sequence>